<reference evidence="1" key="1">
    <citation type="submission" date="2022-04" db="EMBL/GenBank/DDBJ databases">
        <title>Chromosome-scale genome assembly of Holotrichia oblita Faldermann.</title>
        <authorList>
            <person name="Rongchong L."/>
        </authorList>
    </citation>
    <scope>NUCLEOTIDE SEQUENCE</scope>
    <source>
        <strain evidence="1">81SQS9</strain>
    </source>
</reference>
<sequence>METVEENHNNDVAINKKENTHKNETLHVRNFEQEMPQNNILYTGNLNRQYEDHSRDVKVTALENVEEPMDLTFSQTKIKTELENVYNVQKKQLSHEHVTDAIQQDNSMPIVKLIQAEEVRAPTPAKKRGRKKKELTIEINNGSSCTPPYDNPEYMQIDSRQGEVLMAAKSLFSKRTRTLYHWMYPNAPKAQLKSAVSMSWETLGVQEKEFYISQVLGRFGFPQSSLMINPQLGGLRGVSVQPPLDLSAPAHINLETHTAVSTILEDREKSNEAGTSWPQYNMYNVKKTHKKRGRIGRPPGTKSQKAKENVKSVAVEAIHDDFPNDPELRKEFEQFKWTLHMIDK</sequence>
<name>A0ACB9SX61_HOLOL</name>
<evidence type="ECO:0000313" key="2">
    <source>
        <dbReference type="Proteomes" id="UP001056778"/>
    </source>
</evidence>
<organism evidence="1 2">
    <name type="scientific">Holotrichia oblita</name>
    <name type="common">Chafer beetle</name>
    <dbReference type="NCBI Taxonomy" id="644536"/>
    <lineage>
        <taxon>Eukaryota</taxon>
        <taxon>Metazoa</taxon>
        <taxon>Ecdysozoa</taxon>
        <taxon>Arthropoda</taxon>
        <taxon>Hexapoda</taxon>
        <taxon>Insecta</taxon>
        <taxon>Pterygota</taxon>
        <taxon>Neoptera</taxon>
        <taxon>Endopterygota</taxon>
        <taxon>Coleoptera</taxon>
        <taxon>Polyphaga</taxon>
        <taxon>Scarabaeiformia</taxon>
        <taxon>Scarabaeidae</taxon>
        <taxon>Melolonthinae</taxon>
        <taxon>Holotrichia</taxon>
    </lineage>
</organism>
<accession>A0ACB9SX61</accession>
<keyword evidence="2" id="KW-1185">Reference proteome</keyword>
<dbReference type="Proteomes" id="UP001056778">
    <property type="component" value="Chromosome 6"/>
</dbReference>
<protein>
    <submittedName>
        <fullName evidence="1">Uncharacterized protein</fullName>
    </submittedName>
</protein>
<evidence type="ECO:0000313" key="1">
    <source>
        <dbReference type="EMBL" id="KAI4459137.1"/>
    </source>
</evidence>
<proteinExistence type="predicted"/>
<gene>
    <name evidence="1" type="ORF">MML48_6g00001696</name>
</gene>
<dbReference type="EMBL" id="CM043020">
    <property type="protein sequence ID" value="KAI4459137.1"/>
    <property type="molecule type" value="Genomic_DNA"/>
</dbReference>
<comment type="caution">
    <text evidence="1">The sequence shown here is derived from an EMBL/GenBank/DDBJ whole genome shotgun (WGS) entry which is preliminary data.</text>
</comment>